<dbReference type="SUPFAM" id="SSF49879">
    <property type="entry name" value="SMAD/FHA domain"/>
    <property type="match status" value="1"/>
</dbReference>
<dbReference type="InterPro" id="IPR001054">
    <property type="entry name" value="A/G_cyclase"/>
</dbReference>
<dbReference type="HOGENOM" id="CLU_873825_0_0_11"/>
<dbReference type="eggNOG" id="COG2114">
    <property type="taxonomic scope" value="Bacteria"/>
</dbReference>
<keyword evidence="1" id="KW-0597">Phosphoprotein</keyword>
<dbReference type="Gene3D" id="2.60.200.20">
    <property type="match status" value="1"/>
</dbReference>
<gene>
    <name evidence="4" type="ordered locus">Mycch_4822</name>
</gene>
<dbReference type="GO" id="GO:0035556">
    <property type="term" value="P:intracellular signal transduction"/>
    <property type="evidence" value="ECO:0007669"/>
    <property type="project" value="InterPro"/>
</dbReference>
<dbReference type="InterPro" id="IPR008984">
    <property type="entry name" value="SMAD_FHA_dom_sf"/>
</dbReference>
<evidence type="ECO:0000256" key="1">
    <source>
        <dbReference type="ARBA" id="ARBA00022553"/>
    </source>
</evidence>
<dbReference type="KEGG" id="mcb:Mycch_4822"/>
<organism evidence="4 5">
    <name type="scientific">Mycolicibacterium chubuense (strain NBB4)</name>
    <name type="common">Mycobacterium chubuense</name>
    <dbReference type="NCBI Taxonomy" id="710421"/>
    <lineage>
        <taxon>Bacteria</taxon>
        <taxon>Bacillati</taxon>
        <taxon>Actinomycetota</taxon>
        <taxon>Actinomycetes</taxon>
        <taxon>Mycobacteriales</taxon>
        <taxon>Mycobacteriaceae</taxon>
        <taxon>Mycolicibacterium</taxon>
    </lineage>
</organism>
<dbReference type="PROSITE" id="PS50006">
    <property type="entry name" value="FHA_DOMAIN"/>
    <property type="match status" value="1"/>
</dbReference>
<dbReference type="CDD" id="cd07302">
    <property type="entry name" value="CHD"/>
    <property type="match status" value="1"/>
</dbReference>
<dbReference type="SUPFAM" id="SSF55073">
    <property type="entry name" value="Nucleotide cyclase"/>
    <property type="match status" value="1"/>
</dbReference>
<evidence type="ECO:0000259" key="2">
    <source>
        <dbReference type="PROSITE" id="PS50006"/>
    </source>
</evidence>
<dbReference type="Gene3D" id="3.30.70.1230">
    <property type="entry name" value="Nucleotide cyclase"/>
    <property type="match status" value="1"/>
</dbReference>
<dbReference type="RefSeq" id="WP_014817983.1">
    <property type="nucleotide sequence ID" value="NC_018027.1"/>
</dbReference>
<reference evidence="4 5" key="1">
    <citation type="submission" date="2012-06" db="EMBL/GenBank/DDBJ databases">
        <title>Complete sequence of chromosome of Mycobacterium chubuense NBB4.</title>
        <authorList>
            <consortium name="US DOE Joint Genome Institute"/>
            <person name="Lucas S."/>
            <person name="Han J."/>
            <person name="Lapidus A."/>
            <person name="Cheng J.-F."/>
            <person name="Goodwin L."/>
            <person name="Pitluck S."/>
            <person name="Peters L."/>
            <person name="Mikhailova N."/>
            <person name="Teshima H."/>
            <person name="Detter J.C."/>
            <person name="Han C."/>
            <person name="Tapia R."/>
            <person name="Land M."/>
            <person name="Hauser L."/>
            <person name="Kyrpides N."/>
            <person name="Ivanova N."/>
            <person name="Pagani I."/>
            <person name="Mattes T."/>
            <person name="Holmes A."/>
            <person name="Rutledge P."/>
            <person name="Paulsen I."/>
            <person name="Coleman N."/>
            <person name="Woyke T."/>
        </authorList>
    </citation>
    <scope>NUCLEOTIDE SEQUENCE [LARGE SCALE GENOMIC DNA]</scope>
    <source>
        <strain evidence="4 5">NBB4</strain>
    </source>
</reference>
<feature type="domain" description="Guanylate cyclase" evidence="3">
    <location>
        <begin position="131"/>
        <end position="261"/>
    </location>
</feature>
<dbReference type="STRING" id="710421.Mycch_4822"/>
<evidence type="ECO:0000313" key="4">
    <source>
        <dbReference type="EMBL" id="AFM19517.1"/>
    </source>
</evidence>
<dbReference type="EMBL" id="CP003053">
    <property type="protein sequence ID" value="AFM19517.1"/>
    <property type="molecule type" value="Genomic_DNA"/>
</dbReference>
<protein>
    <submittedName>
        <fullName evidence="4">Family 3 adenylate cyclase</fullName>
    </submittedName>
</protein>
<dbReference type="Proteomes" id="UP000006057">
    <property type="component" value="Chromosome"/>
</dbReference>
<dbReference type="SMART" id="SM00240">
    <property type="entry name" value="FHA"/>
    <property type="match status" value="1"/>
</dbReference>
<proteinExistence type="predicted"/>
<keyword evidence="5" id="KW-1185">Reference proteome</keyword>
<dbReference type="PROSITE" id="PS50125">
    <property type="entry name" value="GUANYLATE_CYCLASE_2"/>
    <property type="match status" value="1"/>
</dbReference>
<evidence type="ECO:0000313" key="5">
    <source>
        <dbReference type="Proteomes" id="UP000006057"/>
    </source>
</evidence>
<dbReference type="Pfam" id="PF00211">
    <property type="entry name" value="Guanylate_cyc"/>
    <property type="match status" value="1"/>
</dbReference>
<dbReference type="PATRIC" id="fig|710421.3.peg.4804"/>
<evidence type="ECO:0000259" key="3">
    <source>
        <dbReference type="PROSITE" id="PS50125"/>
    </source>
</evidence>
<dbReference type="GO" id="GO:0004016">
    <property type="term" value="F:adenylate cyclase activity"/>
    <property type="evidence" value="ECO:0007669"/>
    <property type="project" value="UniProtKB-ARBA"/>
</dbReference>
<dbReference type="InterPro" id="IPR029787">
    <property type="entry name" value="Nucleotide_cyclase"/>
</dbReference>
<accession>I4BQG0</accession>
<dbReference type="AlphaFoldDB" id="I4BQG0"/>
<name>I4BQG0_MYCCN</name>
<dbReference type="Pfam" id="PF00498">
    <property type="entry name" value="FHA"/>
    <property type="match status" value="1"/>
</dbReference>
<dbReference type="InterPro" id="IPR000253">
    <property type="entry name" value="FHA_dom"/>
</dbReference>
<sequence>MGDDPDEPLGHLVVHSRDLTVPIFDQLFVGRECAGVGERRRLVLAERHISRNHFEIRLIADLDLAVVIDTSTNGTLLNGEPLARTVAQPIKTGDEITIADIAMTFRSRRFRSVSRQVPTVTQAQISESDMVMVVGDIIGYSTISEVTDSRMLAESLYTLWCELDGLLRAHHGTLSHYAGDALYAVWNVQTHPDAHRLAIDFALAADRLLATIGASLSLRDEHGAPIRMGWSVVHGSGAQAAMARSVAAILGDSTNLAFRLAGIAGRDGRAAVLVTGKVHDAVHDAYVWGPPEEVRVKGRRGEVTVFPVLARQRSLRCG</sequence>
<dbReference type="GO" id="GO:0009190">
    <property type="term" value="P:cyclic nucleotide biosynthetic process"/>
    <property type="evidence" value="ECO:0007669"/>
    <property type="project" value="InterPro"/>
</dbReference>
<dbReference type="CDD" id="cd00060">
    <property type="entry name" value="FHA"/>
    <property type="match status" value="1"/>
</dbReference>
<dbReference type="OrthoDB" id="151099at2"/>
<feature type="domain" description="FHA" evidence="2">
    <location>
        <begin position="27"/>
        <end position="82"/>
    </location>
</feature>